<gene>
    <name evidence="6" type="ORF">PPYR1160_LOCUS463</name>
</gene>
<evidence type="ECO:0000256" key="1">
    <source>
        <dbReference type="ARBA" id="ARBA00022737"/>
    </source>
</evidence>
<dbReference type="PANTHER" id="PTHR46035:SF1">
    <property type="entry name" value="TETRATRICOPEPTIDE REPEAT PROTEIN 4"/>
    <property type="match status" value="1"/>
</dbReference>
<feature type="compositionally biased region" description="Basic and acidic residues" evidence="4">
    <location>
        <begin position="357"/>
        <end position="370"/>
    </location>
</feature>
<evidence type="ECO:0000256" key="2">
    <source>
        <dbReference type="ARBA" id="ARBA00022803"/>
    </source>
</evidence>
<dbReference type="InterPro" id="IPR044059">
    <property type="entry name" value="Csn1/TTC4_wheel"/>
</dbReference>
<organism evidence="6">
    <name type="scientific">Pinguiococcus pyrenoidosus</name>
    <dbReference type="NCBI Taxonomy" id="172671"/>
    <lineage>
        <taxon>Eukaryota</taxon>
        <taxon>Sar</taxon>
        <taxon>Stramenopiles</taxon>
        <taxon>Ochrophyta</taxon>
        <taxon>Pinguiophyceae</taxon>
        <taxon>Pinguiochrysidales</taxon>
        <taxon>Pinguiochrysidaceae</taxon>
        <taxon>Pinguiococcus</taxon>
    </lineage>
</organism>
<reference evidence="6" key="1">
    <citation type="submission" date="2021-01" db="EMBL/GenBank/DDBJ databases">
        <authorList>
            <person name="Corre E."/>
            <person name="Pelletier E."/>
            <person name="Niang G."/>
            <person name="Scheremetjew M."/>
            <person name="Finn R."/>
            <person name="Kale V."/>
            <person name="Holt S."/>
            <person name="Cochrane G."/>
            <person name="Meng A."/>
            <person name="Brown T."/>
            <person name="Cohen L."/>
        </authorList>
    </citation>
    <scope>NUCLEOTIDE SEQUENCE</scope>
    <source>
        <strain evidence="6">CCMP2078</strain>
    </source>
</reference>
<evidence type="ECO:0000256" key="4">
    <source>
        <dbReference type="SAM" id="MobiDB-lite"/>
    </source>
</evidence>
<name>A0A7R9U0Z3_9STRA</name>
<protein>
    <recommendedName>
        <fullName evidence="5">Cns1/TTC4 wheel domain-containing protein</fullName>
    </recommendedName>
</protein>
<feature type="domain" description="Cns1/TTC4 wheel" evidence="5">
    <location>
        <begin position="269"/>
        <end position="331"/>
    </location>
</feature>
<dbReference type="SUPFAM" id="SSF48452">
    <property type="entry name" value="TPR-like"/>
    <property type="match status" value="1"/>
</dbReference>
<dbReference type="PANTHER" id="PTHR46035">
    <property type="entry name" value="TETRATRICOPEPTIDE REPEAT PROTEIN 4"/>
    <property type="match status" value="1"/>
</dbReference>
<dbReference type="GO" id="GO:0030544">
    <property type="term" value="F:Hsp70 protein binding"/>
    <property type="evidence" value="ECO:0007669"/>
    <property type="project" value="TreeGrafter"/>
</dbReference>
<dbReference type="InterPro" id="IPR019734">
    <property type="entry name" value="TPR_rpt"/>
</dbReference>
<dbReference type="GO" id="GO:0005829">
    <property type="term" value="C:cytosol"/>
    <property type="evidence" value="ECO:0007669"/>
    <property type="project" value="TreeGrafter"/>
</dbReference>
<dbReference type="EMBL" id="HBEA01000582">
    <property type="protein sequence ID" value="CAD8250972.1"/>
    <property type="molecule type" value="Transcribed_RNA"/>
</dbReference>
<dbReference type="GO" id="GO:0005634">
    <property type="term" value="C:nucleus"/>
    <property type="evidence" value="ECO:0007669"/>
    <property type="project" value="TreeGrafter"/>
</dbReference>
<dbReference type="GO" id="GO:0051879">
    <property type="term" value="F:Hsp90 protein binding"/>
    <property type="evidence" value="ECO:0007669"/>
    <property type="project" value="InterPro"/>
</dbReference>
<dbReference type="Gene3D" id="1.25.40.10">
    <property type="entry name" value="Tetratricopeptide repeat domain"/>
    <property type="match status" value="1"/>
</dbReference>
<accession>A0A7R9U0Z3</accession>
<dbReference type="InterPro" id="IPR011990">
    <property type="entry name" value="TPR-like_helical_dom_sf"/>
</dbReference>
<proteinExistence type="inferred from homology"/>
<keyword evidence="2" id="KW-0802">TPR repeat</keyword>
<dbReference type="AlphaFoldDB" id="A0A7R9U0Z3"/>
<evidence type="ECO:0000259" key="5">
    <source>
        <dbReference type="Pfam" id="PF18972"/>
    </source>
</evidence>
<comment type="similarity">
    <text evidence="3">Belongs to the TTC4 family.</text>
</comment>
<dbReference type="CDD" id="cd21377">
    <property type="entry name" value="CTWD_Cns1-like"/>
    <property type="match status" value="1"/>
</dbReference>
<dbReference type="SMART" id="SM00028">
    <property type="entry name" value="TPR"/>
    <property type="match status" value="2"/>
</dbReference>
<dbReference type="GO" id="GO:0006457">
    <property type="term" value="P:protein folding"/>
    <property type="evidence" value="ECO:0007669"/>
    <property type="project" value="TreeGrafter"/>
</dbReference>
<evidence type="ECO:0000313" key="6">
    <source>
        <dbReference type="EMBL" id="CAD8250972.1"/>
    </source>
</evidence>
<evidence type="ECO:0000256" key="3">
    <source>
        <dbReference type="ARBA" id="ARBA00023602"/>
    </source>
</evidence>
<sequence>MAVDINAFIEESLAAGRGWESEEARQAYLDRLENEKFALFAEDASEMTQEDIDAFNNMIYDDRTPLERMRNFRDHGNRHFATGKRNKMYFRDAIIMYGKALQESQQLESEYSGSEEGKQEISKLWSNAAAANLSLRNWGSALKAADAAIDLWDGNVKAYYRKCKALVQLRRYSEAVVAATGGLALDPDNAEMQKLQKQAREKFKSARQRDQAKAAALLRRQQPIVDLWELAQTYGVLLAAPDKSLDEASGGHALGRARPRWHEEGDVRDVAWPMLFLYPEYGQTDLIQDALGQDQLVQWMGRLLPEEEEHLPGWDERRDYRGSNVDVFFKINAAFPVEDQDELLQAYGVSQPGSDRTAADRKPKGVPGEDRQAWVQVHPACTIQSIVTYPQHVLLGGLLCLTAVPKGTEAHRRFLGDAEEFTRGVVEVLQP</sequence>
<keyword evidence="1" id="KW-0677">Repeat</keyword>
<feature type="region of interest" description="Disordered" evidence="4">
    <location>
        <begin position="348"/>
        <end position="370"/>
    </location>
</feature>
<dbReference type="Pfam" id="PF18972">
    <property type="entry name" value="Wheel"/>
    <property type="match status" value="1"/>
</dbReference>